<reference evidence="3 4" key="1">
    <citation type="submission" date="2018-07" db="EMBL/GenBank/DDBJ databases">
        <title>Genomic Encyclopedia of Type Strains, Phase IV (KMG-IV): sequencing the most valuable type-strain genomes for metagenomic binning, comparative biology and taxonomic classification.</title>
        <authorList>
            <person name="Goeker M."/>
        </authorList>
    </citation>
    <scope>NUCLEOTIDE SEQUENCE [LARGE SCALE GENOMIC DNA]</scope>
    <source>
        <strain evidence="3 4">DSM 16500</strain>
    </source>
</reference>
<keyword evidence="4" id="KW-1185">Reference proteome</keyword>
<evidence type="ECO:0000313" key="4">
    <source>
        <dbReference type="Proteomes" id="UP000254720"/>
    </source>
</evidence>
<dbReference type="InterPro" id="IPR036380">
    <property type="entry name" value="Isochorismatase-like_sf"/>
</dbReference>
<evidence type="ECO:0000256" key="1">
    <source>
        <dbReference type="ARBA" id="ARBA00022801"/>
    </source>
</evidence>
<proteinExistence type="predicted"/>
<dbReference type="GO" id="GO:0016787">
    <property type="term" value="F:hydrolase activity"/>
    <property type="evidence" value="ECO:0007669"/>
    <property type="project" value="UniProtKB-KW"/>
</dbReference>
<dbReference type="Gene3D" id="3.40.50.850">
    <property type="entry name" value="Isochorismatase-like"/>
    <property type="match status" value="1"/>
</dbReference>
<dbReference type="SUPFAM" id="SSF52499">
    <property type="entry name" value="Isochorismatase-like hydrolases"/>
    <property type="match status" value="1"/>
</dbReference>
<sequence length="182" mass="20590">MKQLMIVIDIQQEYIAEGRPFYIKGIAPSLKNAKSLIEAAREKQIPVWHIKHYRDGGDIFAQESAFSDFIPGFEPATGEKTFIKNRYSCFSSPAFAEQLNQMQPEEIVVIGYGSSMCCLCTIIDGIHRGFKFTLIEDATASRSFPYANENEMHRAAIQILRQYANIVNTKELMNKLSSHTTA</sequence>
<dbReference type="InterPro" id="IPR050272">
    <property type="entry name" value="Isochorismatase-like_hydrls"/>
</dbReference>
<feature type="domain" description="Isochorismatase-like" evidence="2">
    <location>
        <begin position="4"/>
        <end position="169"/>
    </location>
</feature>
<protein>
    <submittedName>
        <fullName evidence="3">Nicotinamidase-related amidase</fullName>
    </submittedName>
</protein>
<gene>
    <name evidence="3" type="ORF">C8D86_11438</name>
</gene>
<comment type="caution">
    <text evidence="3">The sequence shown here is derived from an EMBL/GenBank/DDBJ whole genome shotgun (WGS) entry which is preliminary data.</text>
</comment>
<dbReference type="CDD" id="cd00431">
    <property type="entry name" value="cysteine_hydrolases"/>
    <property type="match status" value="1"/>
</dbReference>
<evidence type="ECO:0000259" key="2">
    <source>
        <dbReference type="Pfam" id="PF00857"/>
    </source>
</evidence>
<evidence type="ECO:0000313" key="3">
    <source>
        <dbReference type="EMBL" id="RDI42568.1"/>
    </source>
</evidence>
<keyword evidence="1" id="KW-0378">Hydrolase</keyword>
<dbReference type="EMBL" id="QQAX01000014">
    <property type="protein sequence ID" value="RDI42568.1"/>
    <property type="molecule type" value="Genomic_DNA"/>
</dbReference>
<name>A0A370GFI7_9COXI</name>
<dbReference type="PANTHER" id="PTHR43540">
    <property type="entry name" value="PEROXYUREIDOACRYLATE/UREIDOACRYLATE AMIDOHYDROLASE-RELATED"/>
    <property type="match status" value="1"/>
</dbReference>
<dbReference type="RefSeq" id="WP_170131823.1">
    <property type="nucleotide sequence ID" value="NZ_LR699115.1"/>
</dbReference>
<dbReference type="Proteomes" id="UP000254720">
    <property type="component" value="Unassembled WGS sequence"/>
</dbReference>
<organism evidence="3 4">
    <name type="scientific">Aquicella lusitana</name>
    <dbReference type="NCBI Taxonomy" id="254246"/>
    <lineage>
        <taxon>Bacteria</taxon>
        <taxon>Pseudomonadati</taxon>
        <taxon>Pseudomonadota</taxon>
        <taxon>Gammaproteobacteria</taxon>
        <taxon>Legionellales</taxon>
        <taxon>Coxiellaceae</taxon>
        <taxon>Aquicella</taxon>
    </lineage>
</organism>
<dbReference type="InterPro" id="IPR000868">
    <property type="entry name" value="Isochorismatase-like_dom"/>
</dbReference>
<accession>A0A370GFI7</accession>
<dbReference type="AlphaFoldDB" id="A0A370GFI7"/>
<dbReference type="Pfam" id="PF00857">
    <property type="entry name" value="Isochorismatase"/>
    <property type="match status" value="1"/>
</dbReference>